<organism evidence="10 11">
    <name type="scientific">Microbacterium murale</name>
    <dbReference type="NCBI Taxonomy" id="1081040"/>
    <lineage>
        <taxon>Bacteria</taxon>
        <taxon>Bacillati</taxon>
        <taxon>Actinomycetota</taxon>
        <taxon>Actinomycetes</taxon>
        <taxon>Micrococcales</taxon>
        <taxon>Microbacteriaceae</taxon>
        <taxon>Microbacterium</taxon>
    </lineage>
</organism>
<evidence type="ECO:0000313" key="10">
    <source>
        <dbReference type="EMBL" id="MDQ0642667.1"/>
    </source>
</evidence>
<evidence type="ECO:0000256" key="6">
    <source>
        <dbReference type="ARBA" id="ARBA00023002"/>
    </source>
</evidence>
<comment type="similarity">
    <text evidence="2">Belongs to the nitronate monooxygenase family. NMO class I subfamily.</text>
</comment>
<keyword evidence="5" id="KW-0288">FMN</keyword>
<dbReference type="Proteomes" id="UP001239085">
    <property type="component" value="Unassembled WGS sequence"/>
</dbReference>
<reference evidence="10 11" key="1">
    <citation type="submission" date="2023-07" db="EMBL/GenBank/DDBJ databases">
        <title>Comparative genomics of wheat-associated soil bacteria to identify genetic determinants of phenazine resistance.</title>
        <authorList>
            <person name="Mouncey N."/>
        </authorList>
    </citation>
    <scope>NUCLEOTIDE SEQUENCE [LARGE SCALE GENOMIC DNA]</scope>
    <source>
        <strain evidence="10 11">W2I7</strain>
    </source>
</reference>
<dbReference type="Pfam" id="PF03060">
    <property type="entry name" value="NMO"/>
    <property type="match status" value="1"/>
</dbReference>
<dbReference type="SUPFAM" id="SSF51412">
    <property type="entry name" value="Inosine monophosphate dehydrogenase (IMPDH)"/>
    <property type="match status" value="1"/>
</dbReference>
<keyword evidence="6 10" id="KW-0560">Oxidoreductase</keyword>
<protein>
    <recommendedName>
        <fullName evidence="8">Propionate 3-nitronate monooxygenase</fullName>
    </recommendedName>
</protein>
<comment type="catalytic activity">
    <reaction evidence="9">
        <text>3 propionate 3-nitronate + 3 O2 + H2O = 3 3-oxopropanoate + 2 nitrate + nitrite + H2O2 + 3 H(+)</text>
        <dbReference type="Rhea" id="RHEA:57332"/>
        <dbReference type="ChEBI" id="CHEBI:15377"/>
        <dbReference type="ChEBI" id="CHEBI:15378"/>
        <dbReference type="ChEBI" id="CHEBI:15379"/>
        <dbReference type="ChEBI" id="CHEBI:16240"/>
        <dbReference type="ChEBI" id="CHEBI:16301"/>
        <dbReference type="ChEBI" id="CHEBI:17632"/>
        <dbReference type="ChEBI" id="CHEBI:33190"/>
        <dbReference type="ChEBI" id="CHEBI:136067"/>
    </reaction>
</comment>
<keyword evidence="7 10" id="KW-0503">Monooxygenase</keyword>
<dbReference type="PANTHER" id="PTHR42747">
    <property type="entry name" value="NITRONATE MONOOXYGENASE-RELATED"/>
    <property type="match status" value="1"/>
</dbReference>
<accession>A0ABU0P6Z6</accession>
<keyword evidence="3" id="KW-0216">Detoxification</keyword>
<dbReference type="RefSeq" id="WP_307358592.1">
    <property type="nucleotide sequence ID" value="NZ_JAUSXK010000001.1"/>
</dbReference>
<name>A0ABU0P6Z6_9MICO</name>
<dbReference type="GO" id="GO:0018580">
    <property type="term" value="F:nitronate monooxygenase activity"/>
    <property type="evidence" value="ECO:0007669"/>
    <property type="project" value="UniProtKB-EC"/>
</dbReference>
<keyword evidence="11" id="KW-1185">Reference proteome</keyword>
<evidence type="ECO:0000256" key="7">
    <source>
        <dbReference type="ARBA" id="ARBA00023033"/>
    </source>
</evidence>
<proteinExistence type="inferred from homology"/>
<evidence type="ECO:0000256" key="5">
    <source>
        <dbReference type="ARBA" id="ARBA00022643"/>
    </source>
</evidence>
<evidence type="ECO:0000256" key="8">
    <source>
        <dbReference type="ARBA" id="ARBA00031155"/>
    </source>
</evidence>
<keyword evidence="4" id="KW-0285">Flavoprotein</keyword>
<dbReference type="EMBL" id="JAUSXK010000001">
    <property type="protein sequence ID" value="MDQ0642667.1"/>
    <property type="molecule type" value="Genomic_DNA"/>
</dbReference>
<evidence type="ECO:0000313" key="11">
    <source>
        <dbReference type="Proteomes" id="UP001239085"/>
    </source>
</evidence>
<comment type="caution">
    <text evidence="10">The sequence shown here is derived from an EMBL/GenBank/DDBJ whole genome shotgun (WGS) entry which is preliminary data.</text>
</comment>
<comment type="cofactor">
    <cofactor evidence="1">
        <name>FMN</name>
        <dbReference type="ChEBI" id="CHEBI:58210"/>
    </cofactor>
</comment>
<evidence type="ECO:0000256" key="3">
    <source>
        <dbReference type="ARBA" id="ARBA00022575"/>
    </source>
</evidence>
<evidence type="ECO:0000256" key="1">
    <source>
        <dbReference type="ARBA" id="ARBA00001917"/>
    </source>
</evidence>
<dbReference type="Gene3D" id="3.20.20.70">
    <property type="entry name" value="Aldolase class I"/>
    <property type="match status" value="1"/>
</dbReference>
<dbReference type="InterPro" id="IPR013785">
    <property type="entry name" value="Aldolase_TIM"/>
</dbReference>
<evidence type="ECO:0000256" key="9">
    <source>
        <dbReference type="ARBA" id="ARBA00049401"/>
    </source>
</evidence>
<dbReference type="CDD" id="cd04730">
    <property type="entry name" value="NPD_like"/>
    <property type="match status" value="1"/>
</dbReference>
<evidence type="ECO:0000256" key="4">
    <source>
        <dbReference type="ARBA" id="ARBA00022630"/>
    </source>
</evidence>
<dbReference type="PANTHER" id="PTHR42747:SF3">
    <property type="entry name" value="NITRONATE MONOOXYGENASE-RELATED"/>
    <property type="match status" value="1"/>
</dbReference>
<gene>
    <name evidence="10" type="ORF">QFZ46_000827</name>
</gene>
<dbReference type="InterPro" id="IPR004136">
    <property type="entry name" value="NMO"/>
</dbReference>
<evidence type="ECO:0000256" key="2">
    <source>
        <dbReference type="ARBA" id="ARBA00009881"/>
    </source>
</evidence>
<sequence length="349" mass="36143">MSDLRELLGIRQPILLGPFGGLSSIALTAAVSDAGGLGGYGLYGYGGERIRSTAAALRATTDQPFALNIWLPTGDEVEPGPQHTVFAQALEPFYEAVGVDVPARPEQYLPSLDDQLDAIWDAAPAVLSVVFGVPSSEVVEEAHRRGIHVVGTATTVEEAVALEAGGVDAIIASGSEAAGHRVSFLRSAEQSLVGTFALVPQVVDTVSVPVIAAGGIADRRGVAAAFALGASGVQVGTAFLATRQSAATDAHRTAIHETAADESVLTRAMSGRLARGARNRAVRAIEASGTIAPFPMQNWLTGKFRAAAGEQNLGELQSLWLGQAAPLARFDDAVEVFEELSAGLPDTLV</sequence>